<dbReference type="Pfam" id="PF02120">
    <property type="entry name" value="Flg_hook"/>
    <property type="match status" value="1"/>
</dbReference>
<feature type="region of interest" description="Disordered" evidence="1">
    <location>
        <begin position="124"/>
        <end position="180"/>
    </location>
</feature>
<dbReference type="RefSeq" id="WP_205293157.1">
    <property type="nucleotide sequence ID" value="NZ_CP070368.1"/>
</dbReference>
<dbReference type="Gene3D" id="3.30.750.140">
    <property type="match status" value="1"/>
</dbReference>
<reference evidence="3 4" key="1">
    <citation type="submission" date="2021-02" db="EMBL/GenBank/DDBJ databases">
        <title>Paracoccus methylovroum sp.nov., a new methanol and methylamine utilizing methylotrophic denitrifer.</title>
        <authorList>
            <person name="Timsy T."/>
            <person name="Behrendt U."/>
            <person name="Ulrich A."/>
            <person name="Spanner T."/>
            <person name="Foesel B.U."/>
            <person name="Horn M.A."/>
            <person name="Kolb S."/>
        </authorList>
    </citation>
    <scope>NUCLEOTIDE SEQUENCE [LARGE SCALE GENOMIC DNA]</scope>
    <source>
        <strain evidence="3 4">H4-D09</strain>
    </source>
</reference>
<feature type="compositionally biased region" description="Basic and acidic residues" evidence="1">
    <location>
        <begin position="136"/>
        <end position="160"/>
    </location>
</feature>
<feature type="compositionally biased region" description="Polar residues" evidence="1">
    <location>
        <begin position="165"/>
        <end position="180"/>
    </location>
</feature>
<dbReference type="InterPro" id="IPR038610">
    <property type="entry name" value="FliK-like_C_sf"/>
</dbReference>
<keyword evidence="3" id="KW-0282">Flagellum</keyword>
<dbReference type="InterPro" id="IPR021136">
    <property type="entry name" value="Flagellar_hook_control-like_C"/>
</dbReference>
<dbReference type="EMBL" id="CP070368">
    <property type="protein sequence ID" value="QRZ12133.1"/>
    <property type="molecule type" value="Genomic_DNA"/>
</dbReference>
<evidence type="ECO:0000313" key="3">
    <source>
        <dbReference type="EMBL" id="QRZ12133.1"/>
    </source>
</evidence>
<evidence type="ECO:0000313" key="4">
    <source>
        <dbReference type="Proteomes" id="UP000663629"/>
    </source>
</evidence>
<dbReference type="Proteomes" id="UP000663629">
    <property type="component" value="Chromosome 1"/>
</dbReference>
<sequence>MLQNVQQDTNLDVIGKYLVILMCQSTDGFVRIEGARVEMYFVYHKLPAAQKSALNFNQECPEGPEAVGFGALIETAVSGETSEKYEFFEDETNPNHDDTDNAVSSYPAGNLVNKERLTLSHDPERSGLIKESGQLEIKETEEEHPRTKSDLTDVGDHDIGKLSSGAESVNHSPADNSDSLNIEPLTSEIIWKSELPDPFDQMAAHVNMHGMKSFVHSKNPCVTNADKSINIEPPHVIRQIFEKLTNVQSGFIEIVLDPEELGKVRMLITSGDNPSLTVLADRQETFDLLRRNSTLLEKELRDAGMGGIDISFSNEKEKQHSQSHPTTDMPKLTEHQHLQVLTGKSSLAGTSADSRNCGIDIRL</sequence>
<evidence type="ECO:0000256" key="1">
    <source>
        <dbReference type="SAM" id="MobiDB-lite"/>
    </source>
</evidence>
<evidence type="ECO:0000259" key="2">
    <source>
        <dbReference type="Pfam" id="PF02120"/>
    </source>
</evidence>
<accession>A0ABX7JFF2</accession>
<proteinExistence type="predicted"/>
<feature type="domain" description="Flagellar hook-length control protein-like C-terminal" evidence="2">
    <location>
        <begin position="248"/>
        <end position="319"/>
    </location>
</feature>
<keyword evidence="3" id="KW-0966">Cell projection</keyword>
<name>A0ABX7JFF2_9RHOB</name>
<organism evidence="3 4">
    <name type="scientific">Paracoccus methylovorus</name>
    <dbReference type="NCBI Taxonomy" id="2812658"/>
    <lineage>
        <taxon>Bacteria</taxon>
        <taxon>Pseudomonadati</taxon>
        <taxon>Pseudomonadota</taxon>
        <taxon>Alphaproteobacteria</taxon>
        <taxon>Rhodobacterales</taxon>
        <taxon>Paracoccaceae</taxon>
        <taxon>Paracoccus</taxon>
    </lineage>
</organism>
<gene>
    <name evidence="3" type="ORF">JWJ88_05635</name>
</gene>
<keyword evidence="3" id="KW-0969">Cilium</keyword>
<protein>
    <submittedName>
        <fullName evidence="3">Flagellar hook-length control protein FliK</fullName>
    </submittedName>
</protein>
<keyword evidence="4" id="KW-1185">Reference proteome</keyword>